<gene>
    <name evidence="2" type="ORF">SDC9_204207</name>
</gene>
<dbReference type="EMBL" id="VSSQ01126941">
    <property type="protein sequence ID" value="MPN56517.1"/>
    <property type="molecule type" value="Genomic_DNA"/>
</dbReference>
<organism evidence="2">
    <name type="scientific">bioreactor metagenome</name>
    <dbReference type="NCBI Taxonomy" id="1076179"/>
    <lineage>
        <taxon>unclassified sequences</taxon>
        <taxon>metagenomes</taxon>
        <taxon>ecological metagenomes</taxon>
    </lineage>
</organism>
<sequence length="83" mass="9291">MELGLGLLLVGKGLHHLQPLDDLLDVSVYLSKCLLLNAVKFAALPAEGFEYHNVRHQSQDGGQKQNRADEEHNKHNARKHQNA</sequence>
<dbReference type="AlphaFoldDB" id="A0A645IZC3"/>
<comment type="caution">
    <text evidence="2">The sequence shown here is derived from an EMBL/GenBank/DDBJ whole genome shotgun (WGS) entry which is preliminary data.</text>
</comment>
<protein>
    <submittedName>
        <fullName evidence="2">Uncharacterized protein</fullName>
    </submittedName>
</protein>
<evidence type="ECO:0000313" key="2">
    <source>
        <dbReference type="EMBL" id="MPN56517.1"/>
    </source>
</evidence>
<proteinExistence type="predicted"/>
<accession>A0A645IZC3</accession>
<feature type="region of interest" description="Disordered" evidence="1">
    <location>
        <begin position="54"/>
        <end position="83"/>
    </location>
</feature>
<reference evidence="2" key="1">
    <citation type="submission" date="2019-08" db="EMBL/GenBank/DDBJ databases">
        <authorList>
            <person name="Kucharzyk K."/>
            <person name="Murdoch R.W."/>
            <person name="Higgins S."/>
            <person name="Loffler F."/>
        </authorList>
    </citation>
    <scope>NUCLEOTIDE SEQUENCE</scope>
</reference>
<name>A0A645IZC3_9ZZZZ</name>
<evidence type="ECO:0000256" key="1">
    <source>
        <dbReference type="SAM" id="MobiDB-lite"/>
    </source>
</evidence>